<sequence length="195" mass="21517">MASSSSSSDEEVDENIGSVSCPYSVSSLTISSSENRTIKDKPSVEGEVDAALAKMKKERKELEQYLLCEGSKINKQITGKVMELEIVFIFLPSVIPIITKYTMSSFDSSESNYVMRSDNEEYSNDLESDSVLSESEVKFSLEKLPGRNLRQCDVCSNKNGKRFIPSLAWACVVASCSSVRNLFGSTPIQTPELHA</sequence>
<gene>
    <name evidence="2" type="ORF">WN48_05492</name>
</gene>
<keyword evidence="3" id="KW-1185">Reference proteome</keyword>
<dbReference type="AlphaFoldDB" id="A0A310SU59"/>
<evidence type="ECO:0000256" key="1">
    <source>
        <dbReference type="SAM" id="MobiDB-lite"/>
    </source>
</evidence>
<dbReference type="Proteomes" id="UP000250275">
    <property type="component" value="Unassembled WGS sequence"/>
</dbReference>
<proteinExistence type="predicted"/>
<evidence type="ECO:0000313" key="2">
    <source>
        <dbReference type="EMBL" id="OAD60673.1"/>
    </source>
</evidence>
<protein>
    <submittedName>
        <fullName evidence="2">Uncharacterized protein</fullName>
    </submittedName>
</protein>
<organism evidence="2 3">
    <name type="scientific">Eufriesea mexicana</name>
    <dbReference type="NCBI Taxonomy" id="516756"/>
    <lineage>
        <taxon>Eukaryota</taxon>
        <taxon>Metazoa</taxon>
        <taxon>Ecdysozoa</taxon>
        <taxon>Arthropoda</taxon>
        <taxon>Hexapoda</taxon>
        <taxon>Insecta</taxon>
        <taxon>Pterygota</taxon>
        <taxon>Neoptera</taxon>
        <taxon>Endopterygota</taxon>
        <taxon>Hymenoptera</taxon>
        <taxon>Apocrita</taxon>
        <taxon>Aculeata</taxon>
        <taxon>Apoidea</taxon>
        <taxon>Anthophila</taxon>
        <taxon>Apidae</taxon>
        <taxon>Eufriesea</taxon>
    </lineage>
</organism>
<accession>A0A310SU59</accession>
<name>A0A310SU59_9HYME</name>
<evidence type="ECO:0000313" key="3">
    <source>
        <dbReference type="Proteomes" id="UP000250275"/>
    </source>
</evidence>
<reference evidence="2 3" key="1">
    <citation type="submission" date="2015-07" db="EMBL/GenBank/DDBJ databases">
        <title>The genome of Eufriesea mexicana.</title>
        <authorList>
            <person name="Pan H."/>
            <person name="Kapheim K."/>
        </authorList>
    </citation>
    <scope>NUCLEOTIDE SEQUENCE [LARGE SCALE GENOMIC DNA]</scope>
    <source>
        <strain evidence="2">0111107269</strain>
        <tissue evidence="2">Whole body</tissue>
    </source>
</reference>
<feature type="region of interest" description="Disordered" evidence="1">
    <location>
        <begin position="1"/>
        <end position="21"/>
    </location>
</feature>
<dbReference type="EMBL" id="KQ760390">
    <property type="protein sequence ID" value="OAD60673.1"/>
    <property type="molecule type" value="Genomic_DNA"/>
</dbReference>